<feature type="region of interest" description="Disordered" evidence="1">
    <location>
        <begin position="273"/>
        <end position="356"/>
    </location>
</feature>
<feature type="compositionally biased region" description="Basic and acidic residues" evidence="1">
    <location>
        <begin position="99"/>
        <end position="111"/>
    </location>
</feature>
<feature type="region of interest" description="Disordered" evidence="1">
    <location>
        <begin position="1"/>
        <end position="214"/>
    </location>
</feature>
<gene>
    <name evidence="2" type="ORF">BT96DRAFT_1000970</name>
</gene>
<evidence type="ECO:0000313" key="3">
    <source>
        <dbReference type="Proteomes" id="UP000799118"/>
    </source>
</evidence>
<feature type="compositionally biased region" description="Basic and acidic residues" evidence="1">
    <location>
        <begin position="273"/>
        <end position="283"/>
    </location>
</feature>
<reference evidence="2" key="1">
    <citation type="journal article" date="2019" name="Environ. Microbiol.">
        <title>Fungal ecological strategies reflected in gene transcription - a case study of two litter decomposers.</title>
        <authorList>
            <person name="Barbi F."/>
            <person name="Kohler A."/>
            <person name="Barry K."/>
            <person name="Baskaran P."/>
            <person name="Daum C."/>
            <person name="Fauchery L."/>
            <person name="Ihrmark K."/>
            <person name="Kuo A."/>
            <person name="LaButti K."/>
            <person name="Lipzen A."/>
            <person name="Morin E."/>
            <person name="Grigoriev I.V."/>
            <person name="Henrissat B."/>
            <person name="Lindahl B."/>
            <person name="Martin F."/>
        </authorList>
    </citation>
    <scope>NUCLEOTIDE SEQUENCE</scope>
    <source>
        <strain evidence="2">JB14</strain>
    </source>
</reference>
<accession>A0A6A4H3X8</accession>
<dbReference type="Proteomes" id="UP000799118">
    <property type="component" value="Unassembled WGS sequence"/>
</dbReference>
<evidence type="ECO:0000313" key="2">
    <source>
        <dbReference type="EMBL" id="KAE9391837.1"/>
    </source>
</evidence>
<sequence length="599" mass="65405">MSTTTPTPEPSKDKRTEQSTRSPSPPDNTSIGAQSDSTETVLHALNTLTDRSGVEGSIHATPVASPTVPTVQQTRIEDSVDVPTKMDTTKTKKKKTTKKDKLTDTDGRVDQADNEQLAQALVGAPRATRSQTKARTPAPASEAEGSDPGSVAAPKAKAKPNKGKSKAVLPPPAIKEEEEPSTNAPPKPAKATKDGKSKNKGKGKSKTTVEVENDIEAEREINKVDAFFGDSLDGGDGSPRSTRNIAAGYVAAVNDNEEAHQLAQVSALSLHEQRRIQHQHDHLQNPAASSSSHTIDHNNKAPSPSKKMKVASTRSALTTALPADTRIQKHPVRQRTPEDRDNDEEEEEEEEEVEDEFAYGTIDGRQTSIYLTYPTRETGRFPEVQGVTVYNVFAGQDEKQVDEWLALYRCEPAFLVRVAGGAGMDQREQFRIAQQLLTGASNMHSSSLTIGMPIQAEGQAIRPVHILVLGMPDGLIEAWTRMGHTALFNNGEGLHIVAMPPPNTSFLGLIQGLFLDNTHQHLTIFRDTLRTAIQANTRFRHHVIVNIQGFSYNTTHDRRFEQWLADIMITTIELGLPGGGAETAFRLYCNPISRDTTVH</sequence>
<dbReference type="EMBL" id="ML769612">
    <property type="protein sequence ID" value="KAE9391837.1"/>
    <property type="molecule type" value="Genomic_DNA"/>
</dbReference>
<feature type="compositionally biased region" description="Acidic residues" evidence="1">
    <location>
        <begin position="340"/>
        <end position="356"/>
    </location>
</feature>
<keyword evidence="3" id="KW-1185">Reference proteome</keyword>
<proteinExistence type="predicted"/>
<evidence type="ECO:0000256" key="1">
    <source>
        <dbReference type="SAM" id="MobiDB-lite"/>
    </source>
</evidence>
<feature type="compositionally biased region" description="Basic residues" evidence="1">
    <location>
        <begin position="156"/>
        <end position="165"/>
    </location>
</feature>
<protein>
    <submittedName>
        <fullName evidence="2">Uncharacterized protein</fullName>
    </submittedName>
</protein>
<feature type="compositionally biased region" description="Polar residues" evidence="1">
    <location>
        <begin position="19"/>
        <end position="50"/>
    </location>
</feature>
<organism evidence="2 3">
    <name type="scientific">Gymnopus androsaceus JB14</name>
    <dbReference type="NCBI Taxonomy" id="1447944"/>
    <lineage>
        <taxon>Eukaryota</taxon>
        <taxon>Fungi</taxon>
        <taxon>Dikarya</taxon>
        <taxon>Basidiomycota</taxon>
        <taxon>Agaricomycotina</taxon>
        <taxon>Agaricomycetes</taxon>
        <taxon>Agaricomycetidae</taxon>
        <taxon>Agaricales</taxon>
        <taxon>Marasmiineae</taxon>
        <taxon>Omphalotaceae</taxon>
        <taxon>Gymnopus</taxon>
    </lineage>
</organism>
<name>A0A6A4H3X8_9AGAR</name>
<dbReference type="AlphaFoldDB" id="A0A6A4H3X8"/>